<reference evidence="1 2" key="1">
    <citation type="submission" date="2024-01" db="EMBL/GenBank/DDBJ databases">
        <title>A draft genome for a cacao thread blight-causing isolate of Paramarasmius palmivorus.</title>
        <authorList>
            <person name="Baruah I.K."/>
            <person name="Bukari Y."/>
            <person name="Amoako-Attah I."/>
            <person name="Meinhardt L.W."/>
            <person name="Bailey B.A."/>
            <person name="Cohen S.P."/>
        </authorList>
    </citation>
    <scope>NUCLEOTIDE SEQUENCE [LARGE SCALE GENOMIC DNA]</scope>
    <source>
        <strain evidence="1 2">GH-12</strain>
    </source>
</reference>
<sequence length="343" mass="39316">MNATTQPEQTPGLPRLDGRYVKQKKRQTLHDSLIADILKDIIRYEGKCSCTHFLTINREITKELYVAFYKDLVISNRETLELLIRTLECSPSKTTLPKSLYIQIGCTSNVVSANRHPACPRYNTLLCRLKDKGTCLHLRDADTERLHRLAELCSSTITTFILHSNRPVPTAWKILHNLTFPEVTDVEAPVEALESRTPVVPFPCVRCMRLSILSEPTARRLVGQHNFRPYYHLQRLLLSFWDVREDTTERIIDHLRVPANIVSVGVENDRVVMSPEGLDILFDRWESYLQTSLTRRPIALEDVLDNAFTVSSCEGGDAIWLQMDVQLQRKNRLLQGRALSNVP</sequence>
<name>A0AAW0BEN7_9AGAR</name>
<keyword evidence="2" id="KW-1185">Reference proteome</keyword>
<dbReference type="Proteomes" id="UP001383192">
    <property type="component" value="Unassembled WGS sequence"/>
</dbReference>
<evidence type="ECO:0000313" key="2">
    <source>
        <dbReference type="Proteomes" id="UP001383192"/>
    </source>
</evidence>
<comment type="caution">
    <text evidence="1">The sequence shown here is derived from an EMBL/GenBank/DDBJ whole genome shotgun (WGS) entry which is preliminary data.</text>
</comment>
<proteinExistence type="predicted"/>
<gene>
    <name evidence="1" type="ORF">VNI00_016214</name>
</gene>
<accession>A0AAW0BEN7</accession>
<organism evidence="1 2">
    <name type="scientific">Paramarasmius palmivorus</name>
    <dbReference type="NCBI Taxonomy" id="297713"/>
    <lineage>
        <taxon>Eukaryota</taxon>
        <taxon>Fungi</taxon>
        <taxon>Dikarya</taxon>
        <taxon>Basidiomycota</taxon>
        <taxon>Agaricomycotina</taxon>
        <taxon>Agaricomycetes</taxon>
        <taxon>Agaricomycetidae</taxon>
        <taxon>Agaricales</taxon>
        <taxon>Marasmiineae</taxon>
        <taxon>Marasmiaceae</taxon>
        <taxon>Paramarasmius</taxon>
    </lineage>
</organism>
<dbReference type="AlphaFoldDB" id="A0AAW0BEN7"/>
<evidence type="ECO:0000313" key="1">
    <source>
        <dbReference type="EMBL" id="KAK7024539.1"/>
    </source>
</evidence>
<dbReference type="EMBL" id="JAYKXP010000121">
    <property type="protein sequence ID" value="KAK7024539.1"/>
    <property type="molecule type" value="Genomic_DNA"/>
</dbReference>
<protein>
    <submittedName>
        <fullName evidence="1">Uncharacterized protein</fullName>
    </submittedName>
</protein>